<feature type="repeat" description="ARM" evidence="1">
    <location>
        <begin position="407"/>
        <end position="449"/>
    </location>
</feature>
<dbReference type="PANTHER" id="PTHR23315:SF7">
    <property type="entry name" value="U-BOX DOMAIN-CONTAINING PROTEIN 4"/>
    <property type="match status" value="1"/>
</dbReference>
<gene>
    <name evidence="3" type="ORF">Ctob_003213</name>
</gene>
<accession>A0A0M0JDC2</accession>
<dbReference type="PANTHER" id="PTHR23315">
    <property type="entry name" value="U BOX DOMAIN-CONTAINING"/>
    <property type="match status" value="1"/>
</dbReference>
<name>A0A0M0JDC2_9EUKA</name>
<dbReference type="SMART" id="SM00185">
    <property type="entry name" value="ARM"/>
    <property type="match status" value="8"/>
</dbReference>
<evidence type="ECO:0000313" key="3">
    <source>
        <dbReference type="EMBL" id="KOO24460.1"/>
    </source>
</evidence>
<dbReference type="InterPro" id="IPR016024">
    <property type="entry name" value="ARM-type_fold"/>
</dbReference>
<feature type="non-terminal residue" evidence="3">
    <location>
        <position position="1"/>
    </location>
</feature>
<feature type="repeat" description="ARM" evidence="1">
    <location>
        <begin position="489"/>
        <end position="531"/>
    </location>
</feature>
<dbReference type="SUPFAM" id="SSF47769">
    <property type="entry name" value="SAM/Pointed domain"/>
    <property type="match status" value="1"/>
</dbReference>
<dbReference type="OrthoDB" id="7537227at2759"/>
<dbReference type="InterPro" id="IPR013761">
    <property type="entry name" value="SAM/pointed_sf"/>
</dbReference>
<feature type="repeat" description="ARM" evidence="1">
    <location>
        <begin position="530"/>
        <end position="572"/>
    </location>
</feature>
<dbReference type="Gene3D" id="1.10.150.50">
    <property type="entry name" value="Transcription Factor, Ets-1"/>
    <property type="match status" value="1"/>
</dbReference>
<comment type="caution">
    <text evidence="3">The sequence shown here is derived from an EMBL/GenBank/DDBJ whole genome shotgun (WGS) entry which is preliminary data.</text>
</comment>
<feature type="repeat" description="ARM" evidence="1">
    <location>
        <begin position="572"/>
        <end position="614"/>
    </location>
</feature>
<feature type="region of interest" description="Disordered" evidence="2">
    <location>
        <begin position="343"/>
        <end position="371"/>
    </location>
</feature>
<dbReference type="Proteomes" id="UP000037460">
    <property type="component" value="Unassembled WGS sequence"/>
</dbReference>
<dbReference type="PROSITE" id="PS50176">
    <property type="entry name" value="ARM_REPEAT"/>
    <property type="match status" value="8"/>
</dbReference>
<dbReference type="Pfam" id="PF00514">
    <property type="entry name" value="Arm"/>
    <property type="match status" value="6"/>
</dbReference>
<proteinExistence type="predicted"/>
<dbReference type="EMBL" id="JWZX01003091">
    <property type="protein sequence ID" value="KOO24460.1"/>
    <property type="molecule type" value="Genomic_DNA"/>
</dbReference>
<feature type="repeat" description="ARM" evidence="1">
    <location>
        <begin position="697"/>
        <end position="739"/>
    </location>
</feature>
<protein>
    <submittedName>
        <fullName evidence="3">Vacuolar protein 8</fullName>
    </submittedName>
</protein>
<organism evidence="3 4">
    <name type="scientific">Chrysochromulina tobinii</name>
    <dbReference type="NCBI Taxonomy" id="1460289"/>
    <lineage>
        <taxon>Eukaryota</taxon>
        <taxon>Haptista</taxon>
        <taxon>Haptophyta</taxon>
        <taxon>Prymnesiophyceae</taxon>
        <taxon>Prymnesiales</taxon>
        <taxon>Chrysochromulinaceae</taxon>
        <taxon>Chrysochromulina</taxon>
    </lineage>
</organism>
<evidence type="ECO:0000313" key="4">
    <source>
        <dbReference type="Proteomes" id="UP000037460"/>
    </source>
</evidence>
<dbReference type="Gene3D" id="1.25.10.10">
    <property type="entry name" value="Leucine-rich Repeat Variant"/>
    <property type="match status" value="2"/>
</dbReference>
<dbReference type="InterPro" id="IPR000225">
    <property type="entry name" value="Armadillo"/>
</dbReference>
<sequence>FPQNQTARGPDEVTASLAALGLDRYAPAFRELGYDDLDYLKSSSPEKLLQVAKRVQMREGHAVRWVESLSGTAVSLETVALELSAPGAAEQVRVLPVQATPNDDEEGERIVLWFIKADKLRGCDDRVLPRFQDLQRQRPDWFVEKEITLEGACKHEYADEVLAVSHRWEQPAEPDTEGKQFAAMCVYVRGKPAIKLVWVDFSCAPQKVRTPAEELVFGRTLRFVSLLFLGSRVLILCDRTYTTRFWTLFEAWISMQMATVDGLMPAPREKRRCDIVPIHLASSVTASELETLVADKSLDQIYAMLGSPDIQVTNQKDKGMQLAKLLALDHQVVRKMALPTLTLAGGAPRPSGGGAGVGTGADAPPAPSKDERLQRLVEQVRSGSADAAGALADMTDDESRVAIARAGGIVPLVALLTAQDPAAGAEAARALRSLAYNAENRVLIVQAGAIAPLVTLVQSGTDGQKEQAAGALANLAVNAENKLLIAQAGAIAPLVTLVQSGTDGQKERAAGALRNLALNAENRVLIAQAGAIAPLVTLVQSGTDGQKVNAVAALGNLAYTNDENRVLIAQAGAIAPLVTLVQSGTAGQKEHAASALGNLAYTNAENEVLIAQAGAIAPLVTLVQSGTDGQKEPAAGALANLAYTNAKNRVLIAQAGAIAPLVTLVQSGTAGEMEQAADALRTLAVNDENKVLIAQAGAISPLVTLVQSGTAGQKEYAAAALRNLAINNAENEFLIAQAGG</sequence>
<evidence type="ECO:0000256" key="1">
    <source>
        <dbReference type="PROSITE-ProRule" id="PRU00259"/>
    </source>
</evidence>
<keyword evidence="4" id="KW-1185">Reference proteome</keyword>
<dbReference type="SUPFAM" id="SSF48371">
    <property type="entry name" value="ARM repeat"/>
    <property type="match status" value="1"/>
</dbReference>
<feature type="repeat" description="ARM" evidence="1">
    <location>
        <begin position="656"/>
        <end position="698"/>
    </location>
</feature>
<evidence type="ECO:0000256" key="2">
    <source>
        <dbReference type="SAM" id="MobiDB-lite"/>
    </source>
</evidence>
<feature type="repeat" description="ARM" evidence="1">
    <location>
        <begin position="448"/>
        <end position="490"/>
    </location>
</feature>
<dbReference type="AlphaFoldDB" id="A0A0M0JDC2"/>
<reference evidence="4" key="1">
    <citation type="journal article" date="2015" name="PLoS Genet.">
        <title>Genome Sequence and Transcriptome Analyses of Chrysochromulina tobin: Metabolic Tools for Enhanced Algal Fitness in the Prominent Order Prymnesiales (Haptophyceae).</title>
        <authorList>
            <person name="Hovde B.T."/>
            <person name="Deodato C.R."/>
            <person name="Hunsperger H.M."/>
            <person name="Ryken S.A."/>
            <person name="Yost W."/>
            <person name="Jha R.K."/>
            <person name="Patterson J."/>
            <person name="Monnat R.J. Jr."/>
            <person name="Barlow S.B."/>
            <person name="Starkenburg S.R."/>
            <person name="Cattolico R.A."/>
        </authorList>
    </citation>
    <scope>NUCLEOTIDE SEQUENCE</scope>
    <source>
        <strain evidence="4">CCMP291</strain>
    </source>
</reference>
<feature type="repeat" description="ARM" evidence="1">
    <location>
        <begin position="614"/>
        <end position="656"/>
    </location>
</feature>
<dbReference type="InterPro" id="IPR011989">
    <property type="entry name" value="ARM-like"/>
</dbReference>